<evidence type="ECO:0000256" key="13">
    <source>
        <dbReference type="ARBA" id="ARBA00023136"/>
    </source>
</evidence>
<keyword evidence="11 14" id="KW-1133">Transmembrane helix</keyword>
<dbReference type="PANTHER" id="PTHR45528">
    <property type="entry name" value="SENSOR HISTIDINE KINASE CPXA"/>
    <property type="match status" value="1"/>
</dbReference>
<organism evidence="17 18">
    <name type="scientific">Eubacterium ventriosum ATCC 27560</name>
    <dbReference type="NCBI Taxonomy" id="411463"/>
    <lineage>
        <taxon>Bacteria</taxon>
        <taxon>Bacillati</taxon>
        <taxon>Bacillota</taxon>
        <taxon>Clostridia</taxon>
        <taxon>Eubacteriales</taxon>
        <taxon>Eubacteriaceae</taxon>
        <taxon>Eubacterium</taxon>
    </lineage>
</organism>
<dbReference type="STRING" id="411463.EUBVEN_00172"/>
<dbReference type="CDD" id="cd00082">
    <property type="entry name" value="HisKA"/>
    <property type="match status" value="1"/>
</dbReference>
<dbReference type="InterPro" id="IPR003594">
    <property type="entry name" value="HATPase_dom"/>
</dbReference>
<dbReference type="Pfam" id="PF00512">
    <property type="entry name" value="HisKA"/>
    <property type="match status" value="1"/>
</dbReference>
<dbReference type="FunFam" id="1.10.287.130:FF:000001">
    <property type="entry name" value="Two-component sensor histidine kinase"/>
    <property type="match status" value="1"/>
</dbReference>
<evidence type="ECO:0000256" key="11">
    <source>
        <dbReference type="ARBA" id="ARBA00022989"/>
    </source>
</evidence>
<dbReference type="EC" id="2.7.13.3" evidence="3"/>
<dbReference type="PROSITE" id="PS50109">
    <property type="entry name" value="HIS_KIN"/>
    <property type="match status" value="1"/>
</dbReference>
<accession>A5Z3C6</accession>
<dbReference type="CDD" id="cd06225">
    <property type="entry name" value="HAMP"/>
    <property type="match status" value="1"/>
</dbReference>
<keyword evidence="5" id="KW-0597">Phosphoprotein</keyword>
<evidence type="ECO:0000313" key="17">
    <source>
        <dbReference type="EMBL" id="EDM52521.1"/>
    </source>
</evidence>
<dbReference type="eggNOG" id="COG5002">
    <property type="taxonomic scope" value="Bacteria"/>
</dbReference>
<dbReference type="InterPro" id="IPR003660">
    <property type="entry name" value="HAMP_dom"/>
</dbReference>
<keyword evidence="6" id="KW-0808">Transferase</keyword>
<reference evidence="17 18" key="2">
    <citation type="submission" date="2007-04" db="EMBL/GenBank/DDBJ databases">
        <title>Draft genome sequence of Eubacterium ventriosum (ATCC 27560).</title>
        <authorList>
            <person name="Sudarsanam P."/>
            <person name="Ley R."/>
            <person name="Guruge J."/>
            <person name="Turnbaugh P.J."/>
            <person name="Mahowald M."/>
            <person name="Liep D."/>
            <person name="Gordon J."/>
        </authorList>
    </citation>
    <scope>NUCLEOTIDE SEQUENCE [LARGE SCALE GENOMIC DNA]</scope>
    <source>
        <strain evidence="17 18">ATCC 27560</strain>
    </source>
</reference>
<proteinExistence type="predicted"/>
<dbReference type="PANTHER" id="PTHR45528:SF1">
    <property type="entry name" value="SENSOR HISTIDINE KINASE CPXA"/>
    <property type="match status" value="1"/>
</dbReference>
<dbReference type="PROSITE" id="PS50885">
    <property type="entry name" value="HAMP"/>
    <property type="match status" value="1"/>
</dbReference>
<sequence>MKDIDKNKMKHTIGYKMTVIIVAIMGLSLIAASIFSSFFLSKYYKKTKQDSIKKVYNEFIKIIQDDENLKDSDNISTLNNICEKAGATMIVVDSAGDSVYDYGAGKMLADRWRDMIFGSNIKQKEEPRVIEKNDKYTIQSTVDRFSANQYYELSGGLASGNYVVIRMSVESFRESIAIANKFYLGVGISLILVTTLIIIWITRKYTQPLLQLADISKRMSELDFNVKYEDDRDDEIGILGESMNEMSDKLETAISELKSANLQLHKDIAKKEEVDEMRKEFISNVSHELKTPIALIQGYAEGLQESISDNPEDMDYYCDVIIDEAGKMNKMVKNLLTLNQLEFGDGSVNMERFDIISVIAGVIHSMQIKANEKQVNIEFNQMEPIYVWADEFQIEEVITNYLSNALNHVDENRIIKVKIQEKNGIVRVSVFNTGKNIPENELDNIWIKFYKVDKARTRAYGGNGIGLSIVKAIMDRHEKKCGAINRPDGVEFWFELDCKSLEKGTE</sequence>
<evidence type="ECO:0000256" key="9">
    <source>
        <dbReference type="ARBA" id="ARBA00022777"/>
    </source>
</evidence>
<dbReference type="SUPFAM" id="SSF158472">
    <property type="entry name" value="HAMP domain-like"/>
    <property type="match status" value="1"/>
</dbReference>
<evidence type="ECO:0000256" key="8">
    <source>
        <dbReference type="ARBA" id="ARBA00022741"/>
    </source>
</evidence>
<feature type="transmembrane region" description="Helical" evidence="14">
    <location>
        <begin position="20"/>
        <end position="40"/>
    </location>
</feature>
<dbReference type="SMART" id="SM00388">
    <property type="entry name" value="HisKA"/>
    <property type="match status" value="1"/>
</dbReference>
<comment type="caution">
    <text evidence="17">The sequence shown here is derived from an EMBL/GenBank/DDBJ whole genome shotgun (WGS) entry which is preliminary data.</text>
</comment>
<dbReference type="GO" id="GO:0005886">
    <property type="term" value="C:plasma membrane"/>
    <property type="evidence" value="ECO:0007669"/>
    <property type="project" value="UniProtKB-SubCell"/>
</dbReference>
<dbReference type="SMART" id="SM00387">
    <property type="entry name" value="HATPase_c"/>
    <property type="match status" value="1"/>
</dbReference>
<dbReference type="InterPro" id="IPR036097">
    <property type="entry name" value="HisK_dim/P_sf"/>
</dbReference>
<name>A5Z3C6_9FIRM</name>
<keyword evidence="10" id="KW-0067">ATP-binding</keyword>
<evidence type="ECO:0000259" key="16">
    <source>
        <dbReference type="PROSITE" id="PS50885"/>
    </source>
</evidence>
<evidence type="ECO:0000256" key="1">
    <source>
        <dbReference type="ARBA" id="ARBA00000085"/>
    </source>
</evidence>
<comment type="subcellular location">
    <subcellularLocation>
        <location evidence="2">Cell membrane</location>
        <topology evidence="2">Multi-pass membrane protein</topology>
    </subcellularLocation>
</comment>
<dbReference type="Gene3D" id="3.30.565.10">
    <property type="entry name" value="Histidine kinase-like ATPase, C-terminal domain"/>
    <property type="match status" value="1"/>
</dbReference>
<evidence type="ECO:0000256" key="12">
    <source>
        <dbReference type="ARBA" id="ARBA00023012"/>
    </source>
</evidence>
<feature type="domain" description="Histidine kinase" evidence="15">
    <location>
        <begin position="284"/>
        <end position="500"/>
    </location>
</feature>
<gene>
    <name evidence="17" type="ORF">EUBVEN_00172</name>
</gene>
<dbReference type="InterPro" id="IPR050398">
    <property type="entry name" value="HssS/ArlS-like"/>
</dbReference>
<comment type="catalytic activity">
    <reaction evidence="1">
        <text>ATP + protein L-histidine = ADP + protein N-phospho-L-histidine.</text>
        <dbReference type="EC" id="2.7.13.3"/>
    </reaction>
</comment>
<evidence type="ECO:0000256" key="6">
    <source>
        <dbReference type="ARBA" id="ARBA00022679"/>
    </source>
</evidence>
<keyword evidence="4" id="KW-1003">Cell membrane</keyword>
<dbReference type="Gene3D" id="6.10.340.10">
    <property type="match status" value="1"/>
</dbReference>
<dbReference type="EMBL" id="AAVL02000022">
    <property type="protein sequence ID" value="EDM52521.1"/>
    <property type="molecule type" value="Genomic_DNA"/>
</dbReference>
<evidence type="ECO:0000256" key="4">
    <source>
        <dbReference type="ARBA" id="ARBA00022475"/>
    </source>
</evidence>
<dbReference type="InterPro" id="IPR003661">
    <property type="entry name" value="HisK_dim/P_dom"/>
</dbReference>
<evidence type="ECO:0000256" key="2">
    <source>
        <dbReference type="ARBA" id="ARBA00004651"/>
    </source>
</evidence>
<evidence type="ECO:0000256" key="7">
    <source>
        <dbReference type="ARBA" id="ARBA00022692"/>
    </source>
</evidence>
<feature type="transmembrane region" description="Helical" evidence="14">
    <location>
        <begin position="182"/>
        <end position="201"/>
    </location>
</feature>
<dbReference type="InterPro" id="IPR036890">
    <property type="entry name" value="HATPase_C_sf"/>
</dbReference>
<evidence type="ECO:0000259" key="15">
    <source>
        <dbReference type="PROSITE" id="PS50109"/>
    </source>
</evidence>
<evidence type="ECO:0000256" key="10">
    <source>
        <dbReference type="ARBA" id="ARBA00022840"/>
    </source>
</evidence>
<dbReference type="GO" id="GO:0000155">
    <property type="term" value="F:phosphorelay sensor kinase activity"/>
    <property type="evidence" value="ECO:0007669"/>
    <property type="project" value="InterPro"/>
</dbReference>
<dbReference type="Pfam" id="PF02518">
    <property type="entry name" value="HATPase_c"/>
    <property type="match status" value="1"/>
</dbReference>
<dbReference type="Gene3D" id="1.10.287.130">
    <property type="match status" value="1"/>
</dbReference>
<keyword evidence="12" id="KW-0902">Two-component regulatory system</keyword>
<evidence type="ECO:0000256" key="5">
    <source>
        <dbReference type="ARBA" id="ARBA00022553"/>
    </source>
</evidence>
<keyword evidence="13 14" id="KW-0472">Membrane</keyword>
<dbReference type="SUPFAM" id="SSF47384">
    <property type="entry name" value="Homodimeric domain of signal transducing histidine kinase"/>
    <property type="match status" value="1"/>
</dbReference>
<keyword evidence="8" id="KW-0547">Nucleotide-binding</keyword>
<dbReference type="SUPFAM" id="SSF55874">
    <property type="entry name" value="ATPase domain of HSP90 chaperone/DNA topoisomerase II/histidine kinase"/>
    <property type="match status" value="1"/>
</dbReference>
<dbReference type="AlphaFoldDB" id="A5Z3C6"/>
<evidence type="ECO:0000256" key="3">
    <source>
        <dbReference type="ARBA" id="ARBA00012438"/>
    </source>
</evidence>
<dbReference type="InterPro" id="IPR005467">
    <property type="entry name" value="His_kinase_dom"/>
</dbReference>
<protein>
    <recommendedName>
        <fullName evidence="3">histidine kinase</fullName>
        <ecNumber evidence="3">2.7.13.3</ecNumber>
    </recommendedName>
</protein>
<dbReference type="Pfam" id="PF00672">
    <property type="entry name" value="HAMP"/>
    <property type="match status" value="1"/>
</dbReference>
<dbReference type="GO" id="GO:0005524">
    <property type="term" value="F:ATP binding"/>
    <property type="evidence" value="ECO:0007669"/>
    <property type="project" value="UniProtKB-KW"/>
</dbReference>
<keyword evidence="7 14" id="KW-0812">Transmembrane</keyword>
<dbReference type="Proteomes" id="UP000006000">
    <property type="component" value="Unassembled WGS sequence"/>
</dbReference>
<reference evidence="17 18" key="1">
    <citation type="submission" date="2007-03" db="EMBL/GenBank/DDBJ databases">
        <authorList>
            <person name="Fulton L."/>
            <person name="Clifton S."/>
            <person name="Fulton B."/>
            <person name="Xu J."/>
            <person name="Minx P."/>
            <person name="Pepin K.H."/>
            <person name="Johnson M."/>
            <person name="Thiruvilangam P."/>
            <person name="Bhonagiri V."/>
            <person name="Nash W.E."/>
            <person name="Mardis E.R."/>
            <person name="Wilson R.K."/>
        </authorList>
    </citation>
    <scope>NUCLEOTIDE SEQUENCE [LARGE SCALE GENOMIC DNA]</scope>
    <source>
        <strain evidence="17 18">ATCC 27560</strain>
    </source>
</reference>
<evidence type="ECO:0000256" key="14">
    <source>
        <dbReference type="SAM" id="Phobius"/>
    </source>
</evidence>
<dbReference type="RefSeq" id="WP_005361794.1">
    <property type="nucleotide sequence ID" value="NZ_DS264279.1"/>
</dbReference>
<feature type="domain" description="HAMP" evidence="16">
    <location>
        <begin position="203"/>
        <end position="255"/>
    </location>
</feature>
<evidence type="ECO:0000313" key="18">
    <source>
        <dbReference type="Proteomes" id="UP000006000"/>
    </source>
</evidence>
<dbReference type="HOGENOM" id="CLU_000445_89_6_9"/>
<keyword evidence="9 17" id="KW-0418">Kinase</keyword>
<dbReference type="SMART" id="SM00304">
    <property type="entry name" value="HAMP"/>
    <property type="match status" value="1"/>
</dbReference>